<sequence length="98" mass="12582">MNLYFLLLFFCHQNNCCLNDLLQIHPNNHLQPSLLPNFLLQNHYYLNNHHQCYLHQLQILPHLYLLYFQNNHHHYYQKNHYFHYYYYYNFYLMFYFLV</sequence>
<evidence type="ECO:0000256" key="1">
    <source>
        <dbReference type="SAM" id="SignalP"/>
    </source>
</evidence>
<dbReference type="AlphaFoldDB" id="A0A914L0Y1"/>
<protein>
    <submittedName>
        <fullName evidence="3">Candidate secreted effector</fullName>
    </submittedName>
</protein>
<feature type="signal peptide" evidence="1">
    <location>
        <begin position="1"/>
        <end position="16"/>
    </location>
</feature>
<dbReference type="Proteomes" id="UP000887563">
    <property type="component" value="Unplaced"/>
</dbReference>
<feature type="chain" id="PRO_5037633772" evidence="1">
    <location>
        <begin position="17"/>
        <end position="98"/>
    </location>
</feature>
<proteinExistence type="predicted"/>
<name>A0A914L0Y1_MELIC</name>
<organism evidence="2 3">
    <name type="scientific">Meloidogyne incognita</name>
    <name type="common">Southern root-knot nematode worm</name>
    <name type="synonym">Oxyuris incognita</name>
    <dbReference type="NCBI Taxonomy" id="6306"/>
    <lineage>
        <taxon>Eukaryota</taxon>
        <taxon>Metazoa</taxon>
        <taxon>Ecdysozoa</taxon>
        <taxon>Nematoda</taxon>
        <taxon>Chromadorea</taxon>
        <taxon>Rhabditida</taxon>
        <taxon>Tylenchina</taxon>
        <taxon>Tylenchomorpha</taxon>
        <taxon>Tylenchoidea</taxon>
        <taxon>Meloidogynidae</taxon>
        <taxon>Meloidogyninae</taxon>
        <taxon>Meloidogyne</taxon>
        <taxon>Meloidogyne incognita group</taxon>
    </lineage>
</organism>
<reference evidence="3" key="1">
    <citation type="submission" date="2022-11" db="UniProtKB">
        <authorList>
            <consortium name="WormBaseParasite"/>
        </authorList>
    </citation>
    <scope>IDENTIFICATION</scope>
</reference>
<keyword evidence="2" id="KW-1185">Reference proteome</keyword>
<dbReference type="WBParaSite" id="Minc3s00169g06645">
    <property type="protein sequence ID" value="Minc3s00169g06645"/>
    <property type="gene ID" value="Minc3s00169g06645"/>
</dbReference>
<evidence type="ECO:0000313" key="2">
    <source>
        <dbReference type="Proteomes" id="UP000887563"/>
    </source>
</evidence>
<keyword evidence="1" id="KW-0732">Signal</keyword>
<evidence type="ECO:0000313" key="3">
    <source>
        <dbReference type="WBParaSite" id="Minc3s00169g06645"/>
    </source>
</evidence>
<accession>A0A914L0Y1</accession>